<dbReference type="InterPro" id="IPR002686">
    <property type="entry name" value="Transposase_17"/>
</dbReference>
<sequence>MHAPTKIMKYRRAKIEGGTYFFTVVTDRRREFLCFPENILLLRQAVREVMAEYPFDINACVILPNHIHCVWTLPEGDRDFSNRWRLVKNYFTQKCDRQYHGQISASKQQKQEKAIWQRRFWEHCIVDETDFINHVEYIHYNPVKHGLVKAPKDWQYSSFLRYVRQGIYDINWGAETEIVFDANVGRE</sequence>
<reference evidence="2 3" key="1">
    <citation type="submission" date="2014-02" db="EMBL/GenBank/DDBJ databases">
        <authorList>
            <person name="Genoscope - CEA"/>
        </authorList>
    </citation>
    <scope>NUCLEOTIDE SEQUENCE [LARGE SCALE GENOMIC DNA]</scope>
    <source>
        <strain evidence="2 3">PCC 8005</strain>
    </source>
</reference>
<dbReference type="PANTHER" id="PTHR36966">
    <property type="entry name" value="REP-ASSOCIATED TYROSINE TRANSPOSASE"/>
    <property type="match status" value="1"/>
</dbReference>
<keyword evidence="3" id="KW-1185">Reference proteome</keyword>
<dbReference type="PANTHER" id="PTHR36966:SF1">
    <property type="entry name" value="REP-ASSOCIATED TYROSINE TRANSPOSASE"/>
    <property type="match status" value="1"/>
</dbReference>
<dbReference type="InterPro" id="IPR052715">
    <property type="entry name" value="RAYT_transposase"/>
</dbReference>
<protein>
    <recommendedName>
        <fullName evidence="1">Transposase IS200-like domain-containing protein</fullName>
    </recommendedName>
</protein>
<dbReference type="Gene3D" id="3.30.70.1290">
    <property type="entry name" value="Transposase IS200-like"/>
    <property type="match status" value="1"/>
</dbReference>
<feature type="domain" description="Transposase IS200-like" evidence="1">
    <location>
        <begin position="15"/>
        <end position="141"/>
    </location>
</feature>
<accession>A0A9P1KAC3</accession>
<dbReference type="GO" id="GO:0043565">
    <property type="term" value="F:sequence-specific DNA binding"/>
    <property type="evidence" value="ECO:0007669"/>
    <property type="project" value="TreeGrafter"/>
</dbReference>
<dbReference type="InterPro" id="IPR036515">
    <property type="entry name" value="Transposase_17_sf"/>
</dbReference>
<organism evidence="2 3">
    <name type="scientific">Limnospira indica PCC 8005</name>
    <dbReference type="NCBI Taxonomy" id="376219"/>
    <lineage>
        <taxon>Bacteria</taxon>
        <taxon>Bacillati</taxon>
        <taxon>Cyanobacteriota</taxon>
        <taxon>Cyanophyceae</taxon>
        <taxon>Oscillatoriophycideae</taxon>
        <taxon>Oscillatoriales</taxon>
        <taxon>Sirenicapillariaceae</taxon>
        <taxon>Limnospira</taxon>
    </lineage>
</organism>
<dbReference type="NCBIfam" id="NF047646">
    <property type="entry name" value="REP_Tyr_transpos"/>
    <property type="match status" value="1"/>
</dbReference>
<evidence type="ECO:0000259" key="1">
    <source>
        <dbReference type="SMART" id="SM01321"/>
    </source>
</evidence>
<dbReference type="Proteomes" id="UP000032946">
    <property type="component" value="Chromosome"/>
</dbReference>
<gene>
    <name evidence="2" type="ORF">ARTHRO_10234</name>
</gene>
<dbReference type="GO" id="GO:0006313">
    <property type="term" value="P:DNA transposition"/>
    <property type="evidence" value="ECO:0007669"/>
    <property type="project" value="InterPro"/>
</dbReference>
<evidence type="ECO:0000313" key="2">
    <source>
        <dbReference type="EMBL" id="CDM92561.1"/>
    </source>
</evidence>
<dbReference type="SUPFAM" id="SSF143422">
    <property type="entry name" value="Transposase IS200-like"/>
    <property type="match status" value="1"/>
</dbReference>
<proteinExistence type="predicted"/>
<dbReference type="AlphaFoldDB" id="A0A9P1KAC3"/>
<dbReference type="SMART" id="SM01321">
    <property type="entry name" value="Y1_Tnp"/>
    <property type="match status" value="1"/>
</dbReference>
<name>A0A9P1KAC3_9CYAN</name>
<dbReference type="GO" id="GO:0004803">
    <property type="term" value="F:transposase activity"/>
    <property type="evidence" value="ECO:0007669"/>
    <property type="project" value="InterPro"/>
</dbReference>
<evidence type="ECO:0000313" key="3">
    <source>
        <dbReference type="Proteomes" id="UP000032946"/>
    </source>
</evidence>
<dbReference type="EMBL" id="FO818640">
    <property type="protein sequence ID" value="CDM92561.1"/>
    <property type="molecule type" value="Genomic_DNA"/>
</dbReference>